<evidence type="ECO:0000256" key="2">
    <source>
        <dbReference type="ARBA" id="ARBA00022679"/>
    </source>
</evidence>
<dbReference type="InterPro" id="IPR002516">
    <property type="entry name" value="Glyco_trans_11"/>
</dbReference>
<dbReference type="CDD" id="cd11301">
    <property type="entry name" value="Fut1_Fut2_like"/>
    <property type="match status" value="1"/>
</dbReference>
<evidence type="ECO:0000256" key="1">
    <source>
        <dbReference type="ARBA" id="ARBA00022676"/>
    </source>
</evidence>
<keyword evidence="1" id="KW-0328">Glycosyltransferase</keyword>
<protein>
    <recommendedName>
        <fullName evidence="4">Glycosyltransferase</fullName>
    </recommendedName>
</protein>
<dbReference type="GO" id="GO:0008107">
    <property type="term" value="F:galactoside 2-alpha-L-fucosyltransferase activity"/>
    <property type="evidence" value="ECO:0007669"/>
    <property type="project" value="InterPro"/>
</dbReference>
<dbReference type="PANTHER" id="PTHR11927">
    <property type="entry name" value="GALACTOSIDE 2-L-FUCOSYLTRANSFERASE"/>
    <property type="match status" value="1"/>
</dbReference>
<dbReference type="PANTHER" id="PTHR11927:SF9">
    <property type="entry name" value="L-FUCOSYLTRANSFERASE"/>
    <property type="match status" value="1"/>
</dbReference>
<keyword evidence="2" id="KW-0808">Transferase</keyword>
<evidence type="ECO:0008006" key="4">
    <source>
        <dbReference type="Google" id="ProtNLM"/>
    </source>
</evidence>
<dbReference type="GO" id="GO:0016020">
    <property type="term" value="C:membrane"/>
    <property type="evidence" value="ECO:0007669"/>
    <property type="project" value="InterPro"/>
</dbReference>
<sequence length="307" mass="35757">MTRKHDALIGCQLMGGLGNQLFQIAAAYSLAKKNGYTLLFSETITHAPDRLPVWNTYLDPSYWNIIPNSDYYNILWTVLPEPKWTYTPFPSLKDSIQRPYILIGYFQSSKYFNEYKNEIRRMFKPSYHLILESHSLLQENNIEVPEEWVGAHVRRGDFITVKDSHMFLVCGPDYYKRSRVTIDEKLGGQKRRVCWITDDMEWVKENITQPGDVVLSNKNPYIDFTSLTQFKHMILSNSSFSWWACWLNPNEYEDRTICCPSKWFGPDPSSPTEYETIYESEWMRIDTTSGNMAAHDSNHVIGSSAGH</sequence>
<organism evidence="3">
    <name type="scientific">viral metagenome</name>
    <dbReference type="NCBI Taxonomy" id="1070528"/>
    <lineage>
        <taxon>unclassified sequences</taxon>
        <taxon>metagenomes</taxon>
        <taxon>organismal metagenomes</taxon>
    </lineage>
</organism>
<evidence type="ECO:0000313" key="3">
    <source>
        <dbReference type="EMBL" id="QHU12375.1"/>
    </source>
</evidence>
<proteinExistence type="predicted"/>
<dbReference type="GO" id="GO:0005975">
    <property type="term" value="P:carbohydrate metabolic process"/>
    <property type="evidence" value="ECO:0007669"/>
    <property type="project" value="InterPro"/>
</dbReference>
<name>A0A6C0K2T7_9ZZZZ</name>
<dbReference type="EMBL" id="MN740799">
    <property type="protein sequence ID" value="QHU12375.1"/>
    <property type="molecule type" value="Genomic_DNA"/>
</dbReference>
<accession>A0A6C0K2T7</accession>
<reference evidence="3" key="1">
    <citation type="journal article" date="2020" name="Nature">
        <title>Giant virus diversity and host interactions through global metagenomics.</title>
        <authorList>
            <person name="Schulz F."/>
            <person name="Roux S."/>
            <person name="Paez-Espino D."/>
            <person name="Jungbluth S."/>
            <person name="Walsh D.A."/>
            <person name="Denef V.J."/>
            <person name="McMahon K.D."/>
            <person name="Konstantinidis K.T."/>
            <person name="Eloe-Fadrosh E.A."/>
            <person name="Kyrpides N.C."/>
            <person name="Woyke T."/>
        </authorList>
    </citation>
    <scope>NUCLEOTIDE SEQUENCE</scope>
    <source>
        <strain evidence="3">GVMAG-S-1101171-110</strain>
    </source>
</reference>
<dbReference type="Pfam" id="PF01531">
    <property type="entry name" value="Glyco_transf_11"/>
    <property type="match status" value="1"/>
</dbReference>
<dbReference type="AlphaFoldDB" id="A0A6C0K2T7"/>